<dbReference type="InterPro" id="IPR005630">
    <property type="entry name" value="Terpene_synthase_metal-bd"/>
</dbReference>
<dbReference type="InterPro" id="IPR044814">
    <property type="entry name" value="Terpene_cyclase_plant_C1"/>
</dbReference>
<evidence type="ECO:0000259" key="3">
    <source>
        <dbReference type="Pfam" id="PF01397"/>
    </source>
</evidence>
<dbReference type="InterPro" id="IPR050148">
    <property type="entry name" value="Terpene_synthase-like"/>
</dbReference>
<organism evidence="5">
    <name type="scientific">Oryza meridionalis</name>
    <dbReference type="NCBI Taxonomy" id="40149"/>
    <lineage>
        <taxon>Eukaryota</taxon>
        <taxon>Viridiplantae</taxon>
        <taxon>Streptophyta</taxon>
        <taxon>Embryophyta</taxon>
        <taxon>Tracheophyta</taxon>
        <taxon>Spermatophyta</taxon>
        <taxon>Magnoliopsida</taxon>
        <taxon>Liliopsida</taxon>
        <taxon>Poales</taxon>
        <taxon>Poaceae</taxon>
        <taxon>BOP clade</taxon>
        <taxon>Oryzoideae</taxon>
        <taxon>Oryzeae</taxon>
        <taxon>Oryzinae</taxon>
        <taxon>Oryza</taxon>
    </lineage>
</organism>
<keyword evidence="2" id="KW-0479">Metal-binding</keyword>
<evidence type="ECO:0008006" key="7">
    <source>
        <dbReference type="Google" id="ProtNLM"/>
    </source>
</evidence>
<feature type="domain" description="Terpene synthase metal-binding" evidence="4">
    <location>
        <begin position="391"/>
        <end position="559"/>
    </location>
</feature>
<dbReference type="GO" id="GO:0010333">
    <property type="term" value="F:terpene synthase activity"/>
    <property type="evidence" value="ECO:0007669"/>
    <property type="project" value="InterPro"/>
</dbReference>
<accession>A0A0E0D9Z9</accession>
<dbReference type="HOGENOM" id="CLU_003125_7_2_1"/>
<dbReference type="AlphaFoldDB" id="A0A0E0D9Z9"/>
<proteinExistence type="predicted"/>
<name>A0A0E0D9Z9_9ORYZ</name>
<dbReference type="CDD" id="cd00684">
    <property type="entry name" value="Terpene_cyclase_plant_C1"/>
    <property type="match status" value="1"/>
</dbReference>
<comment type="cofactor">
    <cofactor evidence="1">
        <name>Mg(2+)</name>
        <dbReference type="ChEBI" id="CHEBI:18420"/>
    </cofactor>
</comment>
<sequence length="616" mass="70465">MAALLWKDIHIQTEDVDAFIKDRGSMGVIQFKTLINLCGANMQFTLNVTLEESIKERRDKLVTKVHCMIQGYTSSKIHLSHGMKIVDAIERLGVGYHFHEEIGMFMRVLNDTPARENDMAEAALRFRLLRQHHYNAPSDIFGCFLDKNGDFKETLRHDVDALLSLYEAAHLGKCDEDLLKSAVVFTTGCLSAMAENDQLPQPLLEKVEHALTSPTQRRMKRLEAKLYISIYENDEDSNHDILELAKLDFHILQQMHRDEARRFSLWYKELNVRSTLGPYIRERPVECYFWSLCVFYEPQYAKARMMFARLIKIFSLFDDTFDSYGTLEELHLFNNAVQSWDEGGAKQIGDYFGYVMSLLSKTLNEFVVDGASPLGIDCTKKTAQERTSGCDSWDEGGAKQIGDYFGYVMSLLSKTLNEFVVDGASPLGIDCTKKTIKEASRCMLQEIIWREEGQVPLLHDHLKFSTISTLYWALACISFVDHRMDANDDVSIFCWAISSPKIIENSAMITRLMDDISGHEWEKDRSGVPTAVECYMKEYGVTVQEAKKALWCLVEEQWRSINQEFLRNTTVPVPLLTRVINLARLMETLYKTTFGYTHCSGVTDAISNVLDTCVSH</sequence>
<keyword evidence="6" id="KW-1185">Reference proteome</keyword>
<evidence type="ECO:0000256" key="2">
    <source>
        <dbReference type="ARBA" id="ARBA00022723"/>
    </source>
</evidence>
<dbReference type="EnsemblPlants" id="OMERI04G00390.1">
    <property type="protein sequence ID" value="OMERI04G00390.1"/>
    <property type="gene ID" value="OMERI04G00390"/>
</dbReference>
<evidence type="ECO:0000259" key="4">
    <source>
        <dbReference type="Pfam" id="PF03936"/>
    </source>
</evidence>
<dbReference type="InterPro" id="IPR008930">
    <property type="entry name" value="Terpenoid_cyclase/PrenylTrfase"/>
</dbReference>
<dbReference type="Proteomes" id="UP000008021">
    <property type="component" value="Chromosome 4"/>
</dbReference>
<evidence type="ECO:0000256" key="1">
    <source>
        <dbReference type="ARBA" id="ARBA00001946"/>
    </source>
</evidence>
<dbReference type="Gene3D" id="1.50.10.130">
    <property type="entry name" value="Terpene synthase, N-terminal domain"/>
    <property type="match status" value="1"/>
</dbReference>
<feature type="domain" description="Terpene synthase metal-binding" evidence="4">
    <location>
        <begin position="268"/>
        <end position="367"/>
    </location>
</feature>
<dbReference type="GO" id="GO:0000287">
    <property type="term" value="F:magnesium ion binding"/>
    <property type="evidence" value="ECO:0007669"/>
    <property type="project" value="InterPro"/>
</dbReference>
<dbReference type="InterPro" id="IPR001906">
    <property type="entry name" value="Terpene_synth_N"/>
</dbReference>
<dbReference type="GO" id="GO:0016102">
    <property type="term" value="P:diterpenoid biosynthetic process"/>
    <property type="evidence" value="ECO:0007669"/>
    <property type="project" value="InterPro"/>
</dbReference>
<dbReference type="Gramene" id="OMERI04G00390.1">
    <property type="protein sequence ID" value="OMERI04G00390.1"/>
    <property type="gene ID" value="OMERI04G00390"/>
</dbReference>
<dbReference type="SUPFAM" id="SSF48576">
    <property type="entry name" value="Terpenoid synthases"/>
    <property type="match status" value="1"/>
</dbReference>
<dbReference type="STRING" id="40149.A0A0E0D9Z9"/>
<evidence type="ECO:0000313" key="6">
    <source>
        <dbReference type="Proteomes" id="UP000008021"/>
    </source>
</evidence>
<dbReference type="InterPro" id="IPR008949">
    <property type="entry name" value="Isoprenoid_synthase_dom_sf"/>
</dbReference>
<dbReference type="PANTHER" id="PTHR31225:SF216">
    <property type="entry name" value="TERPENE SYNTHASE"/>
    <property type="match status" value="1"/>
</dbReference>
<reference evidence="5" key="2">
    <citation type="submission" date="2018-05" db="EMBL/GenBank/DDBJ databases">
        <title>OmerRS3 (Oryza meridionalis Reference Sequence Version 3).</title>
        <authorList>
            <person name="Zhang J."/>
            <person name="Kudrna D."/>
            <person name="Lee S."/>
            <person name="Talag J."/>
            <person name="Welchert J."/>
            <person name="Wing R.A."/>
        </authorList>
    </citation>
    <scope>NUCLEOTIDE SEQUENCE [LARGE SCALE GENOMIC DNA]</scope>
    <source>
        <strain evidence="5">cv. OR44</strain>
    </source>
</reference>
<feature type="domain" description="Terpene synthase N-terminal" evidence="3">
    <location>
        <begin position="49"/>
        <end position="211"/>
    </location>
</feature>
<dbReference type="Pfam" id="PF01397">
    <property type="entry name" value="Terpene_synth"/>
    <property type="match status" value="1"/>
</dbReference>
<dbReference type="Gene3D" id="1.10.600.10">
    <property type="entry name" value="Farnesyl Diphosphate Synthase"/>
    <property type="match status" value="2"/>
</dbReference>
<dbReference type="InterPro" id="IPR036965">
    <property type="entry name" value="Terpene_synth_N_sf"/>
</dbReference>
<evidence type="ECO:0000313" key="5">
    <source>
        <dbReference type="EnsemblPlants" id="OMERI04G00390.1"/>
    </source>
</evidence>
<protein>
    <recommendedName>
        <fullName evidence="7">Terpene synthase N-terminal domain-containing protein</fullName>
    </recommendedName>
</protein>
<dbReference type="Pfam" id="PF03936">
    <property type="entry name" value="Terpene_synth_C"/>
    <property type="match status" value="2"/>
</dbReference>
<dbReference type="SUPFAM" id="SSF48239">
    <property type="entry name" value="Terpenoid cyclases/Protein prenyltransferases"/>
    <property type="match status" value="1"/>
</dbReference>
<dbReference type="PANTHER" id="PTHR31225">
    <property type="entry name" value="OS04G0344100 PROTEIN-RELATED"/>
    <property type="match status" value="1"/>
</dbReference>
<reference evidence="5" key="1">
    <citation type="submission" date="2015-04" db="UniProtKB">
        <authorList>
            <consortium name="EnsemblPlants"/>
        </authorList>
    </citation>
    <scope>IDENTIFICATION</scope>
</reference>